<reference evidence="2" key="1">
    <citation type="journal article" date="2020" name="Nat. Commun.">
        <title>Large-scale genome sequencing of mycorrhizal fungi provides insights into the early evolution of symbiotic traits.</title>
        <authorList>
            <person name="Miyauchi S."/>
            <person name="Kiss E."/>
            <person name="Kuo A."/>
            <person name="Drula E."/>
            <person name="Kohler A."/>
            <person name="Sanchez-Garcia M."/>
            <person name="Morin E."/>
            <person name="Andreopoulos B."/>
            <person name="Barry K.W."/>
            <person name="Bonito G."/>
            <person name="Buee M."/>
            <person name="Carver A."/>
            <person name="Chen C."/>
            <person name="Cichocki N."/>
            <person name="Clum A."/>
            <person name="Culley D."/>
            <person name="Crous P.W."/>
            <person name="Fauchery L."/>
            <person name="Girlanda M."/>
            <person name="Hayes R.D."/>
            <person name="Keri Z."/>
            <person name="LaButti K."/>
            <person name="Lipzen A."/>
            <person name="Lombard V."/>
            <person name="Magnuson J."/>
            <person name="Maillard F."/>
            <person name="Murat C."/>
            <person name="Nolan M."/>
            <person name="Ohm R.A."/>
            <person name="Pangilinan J."/>
            <person name="Pereira M.F."/>
            <person name="Perotto S."/>
            <person name="Peter M."/>
            <person name="Pfister S."/>
            <person name="Riley R."/>
            <person name="Sitrit Y."/>
            <person name="Stielow J.B."/>
            <person name="Szollosi G."/>
            <person name="Zifcakova L."/>
            <person name="Stursova M."/>
            <person name="Spatafora J.W."/>
            <person name="Tedersoo L."/>
            <person name="Vaario L.M."/>
            <person name="Yamada A."/>
            <person name="Yan M."/>
            <person name="Wang P."/>
            <person name="Xu J."/>
            <person name="Bruns T."/>
            <person name="Baldrian P."/>
            <person name="Vilgalys R."/>
            <person name="Dunand C."/>
            <person name="Henrissat B."/>
            <person name="Grigoriev I.V."/>
            <person name="Hibbett D."/>
            <person name="Nagy L.G."/>
            <person name="Martin F.M."/>
        </authorList>
    </citation>
    <scope>NUCLEOTIDE SEQUENCE</scope>
    <source>
        <strain evidence="2">UP504</strain>
    </source>
</reference>
<sequence>MFALYQAPSLLSRRVFCALVSIANFVDLRHSVFKAVFNSFLLSDGKNPAAQRPWDISDSTNNIVMKRKLHVHLLWAKSRVKTYQKHRPNPHEWQEPERHRSSAAPSDANRKKELDPHRVLWRVSVLESPTRPSSSNASMDILSLTLTLHLRYPHAYPHSSPSPIETLDFRPIPNIPHVPKQDPEAAEVAEASKA</sequence>
<keyword evidence="3" id="KW-1185">Reference proteome</keyword>
<proteinExistence type="predicted"/>
<comment type="caution">
    <text evidence="2">The sequence shown here is derived from an EMBL/GenBank/DDBJ whole genome shotgun (WGS) entry which is preliminary data.</text>
</comment>
<evidence type="ECO:0000313" key="2">
    <source>
        <dbReference type="EMBL" id="KAF9504164.1"/>
    </source>
</evidence>
<protein>
    <submittedName>
        <fullName evidence="2">Uncharacterized protein</fullName>
    </submittedName>
</protein>
<feature type="region of interest" description="Disordered" evidence="1">
    <location>
        <begin position="85"/>
        <end position="113"/>
    </location>
</feature>
<gene>
    <name evidence="2" type="ORF">BS47DRAFT_1401693</name>
</gene>
<evidence type="ECO:0000313" key="3">
    <source>
        <dbReference type="Proteomes" id="UP000886523"/>
    </source>
</evidence>
<feature type="compositionally biased region" description="Basic and acidic residues" evidence="1">
    <location>
        <begin position="89"/>
        <end position="100"/>
    </location>
</feature>
<evidence type="ECO:0000256" key="1">
    <source>
        <dbReference type="SAM" id="MobiDB-lite"/>
    </source>
</evidence>
<dbReference type="Proteomes" id="UP000886523">
    <property type="component" value="Unassembled WGS sequence"/>
</dbReference>
<accession>A0A9P6AFB9</accession>
<dbReference type="AlphaFoldDB" id="A0A9P6AFB9"/>
<organism evidence="2 3">
    <name type="scientific">Hydnum rufescens UP504</name>
    <dbReference type="NCBI Taxonomy" id="1448309"/>
    <lineage>
        <taxon>Eukaryota</taxon>
        <taxon>Fungi</taxon>
        <taxon>Dikarya</taxon>
        <taxon>Basidiomycota</taxon>
        <taxon>Agaricomycotina</taxon>
        <taxon>Agaricomycetes</taxon>
        <taxon>Cantharellales</taxon>
        <taxon>Hydnaceae</taxon>
        <taxon>Hydnum</taxon>
    </lineage>
</organism>
<dbReference type="EMBL" id="MU129256">
    <property type="protein sequence ID" value="KAF9504164.1"/>
    <property type="molecule type" value="Genomic_DNA"/>
</dbReference>
<name>A0A9P6AFB9_9AGAM</name>
<feature type="region of interest" description="Disordered" evidence="1">
    <location>
        <begin position="171"/>
        <end position="194"/>
    </location>
</feature>